<accession>A0ABT9VKP4</accession>
<evidence type="ECO:0000313" key="11">
    <source>
        <dbReference type="Proteomes" id="UP001225646"/>
    </source>
</evidence>
<dbReference type="PROSITE" id="PS00167">
    <property type="entry name" value="TRP_SYNTHASE_ALPHA"/>
    <property type="match status" value="1"/>
</dbReference>
<comment type="caution">
    <text evidence="10">The sequence shown here is derived from an EMBL/GenBank/DDBJ whole genome shotgun (WGS) entry which is preliminary data.</text>
</comment>
<dbReference type="EC" id="4.2.1.20" evidence="8"/>
<evidence type="ECO:0000256" key="5">
    <source>
        <dbReference type="ARBA" id="ARBA00023141"/>
    </source>
</evidence>
<keyword evidence="11" id="KW-1185">Reference proteome</keyword>
<dbReference type="InterPro" id="IPR011060">
    <property type="entry name" value="RibuloseP-bd_barrel"/>
</dbReference>
<dbReference type="HAMAP" id="MF_00131">
    <property type="entry name" value="Trp_synth_alpha"/>
    <property type="match status" value="1"/>
</dbReference>
<evidence type="ECO:0000256" key="8">
    <source>
        <dbReference type="HAMAP-Rule" id="MF_00131"/>
    </source>
</evidence>
<evidence type="ECO:0000313" key="10">
    <source>
        <dbReference type="EMBL" id="MDQ0161542.1"/>
    </source>
</evidence>
<dbReference type="Gene3D" id="3.20.20.70">
    <property type="entry name" value="Aldolase class I"/>
    <property type="match status" value="1"/>
</dbReference>
<evidence type="ECO:0000256" key="4">
    <source>
        <dbReference type="ARBA" id="ARBA00022822"/>
    </source>
</evidence>
<proteinExistence type="inferred from homology"/>
<keyword evidence="6 8" id="KW-0456">Lyase</keyword>
<evidence type="ECO:0000256" key="3">
    <source>
        <dbReference type="ARBA" id="ARBA00022605"/>
    </source>
</evidence>
<keyword evidence="3 8" id="KW-0028">Amino-acid biosynthesis</keyword>
<feature type="active site" description="Proton acceptor" evidence="8">
    <location>
        <position position="51"/>
    </location>
</feature>
<dbReference type="SUPFAM" id="SSF51366">
    <property type="entry name" value="Ribulose-phoshate binding barrel"/>
    <property type="match status" value="1"/>
</dbReference>
<comment type="function">
    <text evidence="8">The alpha subunit is responsible for the aldol cleavage of indoleglycerol phosphate to indole and glyceraldehyde 3-phosphate.</text>
</comment>
<reference evidence="10 11" key="1">
    <citation type="submission" date="2023-07" db="EMBL/GenBank/DDBJ databases">
        <title>Genomic Encyclopedia of Type Strains, Phase IV (KMG-IV): sequencing the most valuable type-strain genomes for metagenomic binning, comparative biology and taxonomic classification.</title>
        <authorList>
            <person name="Goeker M."/>
        </authorList>
    </citation>
    <scope>NUCLEOTIDE SEQUENCE [LARGE SCALE GENOMIC DNA]</scope>
    <source>
        <strain evidence="10 11">DSM 19092</strain>
    </source>
</reference>
<dbReference type="PANTHER" id="PTHR43406">
    <property type="entry name" value="TRYPTOPHAN SYNTHASE, ALPHA CHAIN"/>
    <property type="match status" value="1"/>
</dbReference>
<feature type="active site" description="Proton acceptor" evidence="8">
    <location>
        <position position="40"/>
    </location>
</feature>
<name>A0ABT9VKP4_9BACI</name>
<dbReference type="InterPro" id="IPR018204">
    <property type="entry name" value="Trp_synthase_alpha_AS"/>
</dbReference>
<protein>
    <recommendedName>
        <fullName evidence="8">Tryptophan synthase alpha chain</fullName>
        <ecNumber evidence="8">4.2.1.20</ecNumber>
    </recommendedName>
</protein>
<evidence type="ECO:0000256" key="2">
    <source>
        <dbReference type="ARBA" id="ARBA00011270"/>
    </source>
</evidence>
<keyword evidence="5 8" id="KW-0057">Aromatic amino acid biosynthesis</keyword>
<dbReference type="Proteomes" id="UP001225646">
    <property type="component" value="Unassembled WGS sequence"/>
</dbReference>
<comment type="catalytic activity">
    <reaction evidence="7 8">
        <text>(1S,2R)-1-C-(indol-3-yl)glycerol 3-phosphate + L-serine = D-glyceraldehyde 3-phosphate + L-tryptophan + H2O</text>
        <dbReference type="Rhea" id="RHEA:10532"/>
        <dbReference type="ChEBI" id="CHEBI:15377"/>
        <dbReference type="ChEBI" id="CHEBI:33384"/>
        <dbReference type="ChEBI" id="CHEBI:57912"/>
        <dbReference type="ChEBI" id="CHEBI:58866"/>
        <dbReference type="ChEBI" id="CHEBI:59776"/>
        <dbReference type="EC" id="4.2.1.20"/>
    </reaction>
</comment>
<comment type="subunit">
    <text evidence="2 8">Tetramer of two alpha and two beta chains.</text>
</comment>
<dbReference type="InterPro" id="IPR013785">
    <property type="entry name" value="Aldolase_TIM"/>
</dbReference>
<dbReference type="RefSeq" id="WP_419151243.1">
    <property type="nucleotide sequence ID" value="NZ_JAUSTR010000001.1"/>
</dbReference>
<sequence length="286" mass="32071">MQQNNRKKQFIPFIMAGDPSEELTIDLALSLQKYGATAIELGVPYSDPLADGPVIQRASIRARKNGMNIEKAIYLGKKLKENGVEIPIILFTYFNPVLQLGENRFFALMQQNNIDGLLIPDLPFEESSLIKEKCGKYQIDFISMVAPTSNQRIEMIAKNAEGFLYCVSSLGVTGERRDFDERIEAFIQHVKAYSSVPVVVGFGISKREHVEKFYQIADGVVIGSAIIRKIESLLPLFTNSTLKREGLQRFEQFLQDLVSLGNERGAEDESQRTIENVKALSTGQTD</sequence>
<evidence type="ECO:0000256" key="1">
    <source>
        <dbReference type="ARBA" id="ARBA00004733"/>
    </source>
</evidence>
<dbReference type="Pfam" id="PF00290">
    <property type="entry name" value="Trp_syntA"/>
    <property type="match status" value="1"/>
</dbReference>
<keyword evidence="4 8" id="KW-0822">Tryptophan biosynthesis</keyword>
<dbReference type="InterPro" id="IPR002028">
    <property type="entry name" value="Trp_synthase_suA"/>
</dbReference>
<organism evidence="10 11">
    <name type="scientific">Aeribacillus alveayuensis</name>
    <dbReference type="NCBI Taxonomy" id="279215"/>
    <lineage>
        <taxon>Bacteria</taxon>
        <taxon>Bacillati</taxon>
        <taxon>Bacillota</taxon>
        <taxon>Bacilli</taxon>
        <taxon>Bacillales</taxon>
        <taxon>Bacillaceae</taxon>
        <taxon>Aeribacillus</taxon>
    </lineage>
</organism>
<dbReference type="GO" id="GO:0004834">
    <property type="term" value="F:tryptophan synthase activity"/>
    <property type="evidence" value="ECO:0007669"/>
    <property type="project" value="UniProtKB-EC"/>
</dbReference>
<evidence type="ECO:0000256" key="9">
    <source>
        <dbReference type="RuleBase" id="RU003662"/>
    </source>
</evidence>
<evidence type="ECO:0000256" key="6">
    <source>
        <dbReference type="ARBA" id="ARBA00023239"/>
    </source>
</evidence>
<dbReference type="CDD" id="cd04724">
    <property type="entry name" value="Tryptophan_synthase_alpha"/>
    <property type="match status" value="1"/>
</dbReference>
<evidence type="ECO:0000256" key="7">
    <source>
        <dbReference type="ARBA" id="ARBA00049047"/>
    </source>
</evidence>
<comment type="pathway">
    <text evidence="1 8">Amino-acid biosynthesis; L-tryptophan biosynthesis; L-tryptophan from chorismate: step 5/5.</text>
</comment>
<comment type="similarity">
    <text evidence="8 9">Belongs to the TrpA family.</text>
</comment>
<dbReference type="PANTHER" id="PTHR43406:SF1">
    <property type="entry name" value="TRYPTOPHAN SYNTHASE ALPHA CHAIN, CHLOROPLASTIC"/>
    <property type="match status" value="1"/>
</dbReference>
<dbReference type="EMBL" id="JAUSTR010000001">
    <property type="protein sequence ID" value="MDQ0161542.1"/>
    <property type="molecule type" value="Genomic_DNA"/>
</dbReference>
<dbReference type="NCBIfam" id="TIGR00262">
    <property type="entry name" value="trpA"/>
    <property type="match status" value="1"/>
</dbReference>
<gene>
    <name evidence="8" type="primary">trpA</name>
    <name evidence="10" type="ORF">J2S06_000612</name>
</gene>